<dbReference type="AlphaFoldDB" id="A0A1G6WYM2"/>
<organism evidence="3 4">
    <name type="scientific">Rhodococcus tukisamuensis</name>
    <dbReference type="NCBI Taxonomy" id="168276"/>
    <lineage>
        <taxon>Bacteria</taxon>
        <taxon>Bacillati</taxon>
        <taxon>Actinomycetota</taxon>
        <taxon>Actinomycetes</taxon>
        <taxon>Mycobacteriales</taxon>
        <taxon>Nocardiaceae</taxon>
        <taxon>Rhodococcus</taxon>
    </lineage>
</organism>
<sequence>MGSKRDKADAERVIAAVRGHRERLDSLADTVRRDDEDAVHQMRVCTRQLRSLLGTFRDGFGRESVKPIRSELRWLGTVLGQARDEEVLAARFLALLDAQPPALVRGPVRYRLVTAHAAGYAAAHRGAVATLDGDRYRRLLADLDGLLAHPRPPGDLSVEESLHRAVREVRKTGRKAGLRGPGGAGDDAPPELLHTARKRAKALRYAAEAAAGSGRRRSALAKAAKKLQTTLGEHQDAVVAGRQLLTAADRARAAGEDTFTYGLLVAAESACADQARRDAHGRLRDLRSRARKL</sequence>
<feature type="region of interest" description="Disordered" evidence="1">
    <location>
        <begin position="171"/>
        <end position="191"/>
    </location>
</feature>
<dbReference type="PANTHER" id="PTHR39339">
    <property type="entry name" value="SLR1444 PROTEIN"/>
    <property type="match status" value="1"/>
</dbReference>
<evidence type="ECO:0000313" key="3">
    <source>
        <dbReference type="EMBL" id="SDD70297.1"/>
    </source>
</evidence>
<proteinExistence type="predicted"/>
<dbReference type="InterPro" id="IPR007899">
    <property type="entry name" value="CHAD_dom"/>
</dbReference>
<accession>A0A1G6WYM2</accession>
<evidence type="ECO:0000256" key="1">
    <source>
        <dbReference type="SAM" id="MobiDB-lite"/>
    </source>
</evidence>
<dbReference type="Proteomes" id="UP000199417">
    <property type="component" value="Unassembled WGS sequence"/>
</dbReference>
<evidence type="ECO:0000313" key="4">
    <source>
        <dbReference type="Proteomes" id="UP000199417"/>
    </source>
</evidence>
<gene>
    <name evidence="3" type="ORF">SAMN05444580_1066</name>
</gene>
<dbReference type="Pfam" id="PF05235">
    <property type="entry name" value="CHAD"/>
    <property type="match status" value="1"/>
</dbReference>
<protein>
    <submittedName>
        <fullName evidence="3">CHAD domain-containing protein</fullName>
    </submittedName>
</protein>
<dbReference type="InterPro" id="IPR038186">
    <property type="entry name" value="CHAD_dom_sf"/>
</dbReference>
<dbReference type="EMBL" id="FNAB01000006">
    <property type="protein sequence ID" value="SDD70297.1"/>
    <property type="molecule type" value="Genomic_DNA"/>
</dbReference>
<reference evidence="3 4" key="1">
    <citation type="submission" date="2016-10" db="EMBL/GenBank/DDBJ databases">
        <authorList>
            <person name="de Groot N.N."/>
        </authorList>
    </citation>
    <scope>NUCLEOTIDE SEQUENCE [LARGE SCALE GENOMIC DNA]</scope>
    <source>
        <strain evidence="3 4">JCM 11308</strain>
    </source>
</reference>
<keyword evidence="4" id="KW-1185">Reference proteome</keyword>
<feature type="domain" description="CHAD" evidence="2">
    <location>
        <begin position="6"/>
        <end position="292"/>
    </location>
</feature>
<dbReference type="Gene3D" id="1.40.20.10">
    <property type="entry name" value="CHAD domain"/>
    <property type="match status" value="1"/>
</dbReference>
<dbReference type="STRING" id="168276.SAMN05444580_1066"/>
<dbReference type="RefSeq" id="WP_072845792.1">
    <property type="nucleotide sequence ID" value="NZ_FNAB01000006.1"/>
</dbReference>
<dbReference type="SMART" id="SM00880">
    <property type="entry name" value="CHAD"/>
    <property type="match status" value="1"/>
</dbReference>
<evidence type="ECO:0000259" key="2">
    <source>
        <dbReference type="PROSITE" id="PS51708"/>
    </source>
</evidence>
<name>A0A1G6WYM2_9NOCA</name>
<dbReference type="PROSITE" id="PS51708">
    <property type="entry name" value="CHAD"/>
    <property type="match status" value="1"/>
</dbReference>
<dbReference type="PANTHER" id="PTHR39339:SF1">
    <property type="entry name" value="CHAD DOMAIN-CONTAINING PROTEIN"/>
    <property type="match status" value="1"/>
</dbReference>